<feature type="region of interest" description="Disordered" evidence="1">
    <location>
        <begin position="104"/>
        <end position="157"/>
    </location>
</feature>
<comment type="caution">
    <text evidence="3">The sequence shown here is derived from an EMBL/GenBank/DDBJ whole genome shotgun (WGS) entry which is preliminary data.</text>
</comment>
<evidence type="ECO:0000313" key="4">
    <source>
        <dbReference type="Proteomes" id="UP001172684"/>
    </source>
</evidence>
<evidence type="ECO:0008006" key="5">
    <source>
        <dbReference type="Google" id="ProtNLM"/>
    </source>
</evidence>
<evidence type="ECO:0000256" key="2">
    <source>
        <dbReference type="SAM" id="Phobius"/>
    </source>
</evidence>
<dbReference type="Proteomes" id="UP001172684">
    <property type="component" value="Unassembled WGS sequence"/>
</dbReference>
<keyword evidence="4" id="KW-1185">Reference proteome</keyword>
<protein>
    <recommendedName>
        <fullName evidence="5">Prion-inhibition and propagation HeLo domain-containing protein</fullName>
    </recommendedName>
</protein>
<accession>A0ABQ9NKC3</accession>
<evidence type="ECO:0000256" key="1">
    <source>
        <dbReference type="SAM" id="MobiDB-lite"/>
    </source>
</evidence>
<proteinExistence type="predicted"/>
<keyword evidence="2" id="KW-1133">Transmembrane helix</keyword>
<gene>
    <name evidence="3" type="ORF">H2201_008232</name>
</gene>
<keyword evidence="2" id="KW-0812">Transmembrane</keyword>
<feature type="compositionally biased region" description="Basic and acidic residues" evidence="1">
    <location>
        <begin position="132"/>
        <end position="147"/>
    </location>
</feature>
<feature type="transmembrane region" description="Helical" evidence="2">
    <location>
        <begin position="6"/>
        <end position="25"/>
    </location>
</feature>
<evidence type="ECO:0000313" key="3">
    <source>
        <dbReference type="EMBL" id="KAJ9657328.1"/>
    </source>
</evidence>
<dbReference type="EMBL" id="JAPDRL010000103">
    <property type="protein sequence ID" value="KAJ9657328.1"/>
    <property type="molecule type" value="Genomic_DNA"/>
</dbReference>
<sequence>MLEPMSIVSAAGFAFSAIGFLITTLSKLHEKGLELVECQERLQTYQLELSVCLSRMHTWTSIWIRDPPFAPEMYKYFWSAKYDDIIQGFALMDELSQKIADEISGHGEEREARNHREKKEKAGRAEGSTKTSRFEVPWRRKARDQQKQDNMPQEDDWSDWESVTLSLRREPDAKPEVRDVDVLYRVAFALFKNQSLGEKLARLKSGIGNIFELSQTQFQRLQSNSFKKIPTGKKIQQAEELKVWVDKLSSFAKALYEAYQGQERTQRWALELRLPDNRGNVEKWSRAALLDLDFTLFIKDDQQCWTERRVRFCYDKDAPDIQQSARELPKDVVDLALA</sequence>
<feature type="compositionally biased region" description="Basic and acidic residues" evidence="1">
    <location>
        <begin position="104"/>
        <end position="124"/>
    </location>
</feature>
<reference evidence="3" key="1">
    <citation type="submission" date="2022-10" db="EMBL/GenBank/DDBJ databases">
        <title>Culturing micro-colonial fungi from biological soil crusts in the Mojave desert and describing Neophaeococcomyces mojavensis, and introducing the new genera and species Taxawa tesnikishii.</title>
        <authorList>
            <person name="Kurbessoian T."/>
            <person name="Stajich J.E."/>
        </authorList>
    </citation>
    <scope>NUCLEOTIDE SEQUENCE</scope>
    <source>
        <strain evidence="3">TK_1</strain>
    </source>
</reference>
<organism evidence="3 4">
    <name type="scientific">Coniosporium apollinis</name>
    <dbReference type="NCBI Taxonomy" id="61459"/>
    <lineage>
        <taxon>Eukaryota</taxon>
        <taxon>Fungi</taxon>
        <taxon>Dikarya</taxon>
        <taxon>Ascomycota</taxon>
        <taxon>Pezizomycotina</taxon>
        <taxon>Dothideomycetes</taxon>
        <taxon>Dothideomycetes incertae sedis</taxon>
        <taxon>Coniosporium</taxon>
    </lineage>
</organism>
<name>A0ABQ9NKC3_9PEZI</name>
<keyword evidence="2" id="KW-0472">Membrane</keyword>